<evidence type="ECO:0000313" key="2">
    <source>
        <dbReference type="EMBL" id="MEX6501569.1"/>
    </source>
</evidence>
<organism evidence="2 3">
    <name type="scientific">Pseudomonas zhanjiangensis</name>
    <dbReference type="NCBI Taxonomy" id="3239015"/>
    <lineage>
        <taxon>Bacteria</taxon>
        <taxon>Pseudomonadati</taxon>
        <taxon>Pseudomonadota</taxon>
        <taxon>Gammaproteobacteria</taxon>
        <taxon>Pseudomonadales</taxon>
        <taxon>Pseudomonadaceae</taxon>
        <taxon>Pseudomonas</taxon>
    </lineage>
</organism>
<dbReference type="Proteomes" id="UP001560296">
    <property type="component" value="Unassembled WGS sequence"/>
</dbReference>
<reference evidence="2 3" key="1">
    <citation type="submission" date="2024-07" db="EMBL/GenBank/DDBJ databases">
        <authorList>
            <person name="Li M."/>
        </authorList>
    </citation>
    <scope>NUCLEOTIDE SEQUENCE [LARGE SCALE GENOMIC DNA]</scope>
    <source>
        <strain evidence="2 3">25A3E</strain>
    </source>
</reference>
<evidence type="ECO:0000313" key="3">
    <source>
        <dbReference type="Proteomes" id="UP001560296"/>
    </source>
</evidence>
<evidence type="ECO:0008006" key="4">
    <source>
        <dbReference type="Google" id="ProtNLM"/>
    </source>
</evidence>
<sequence length="116" mass="11770">MKRFSVISLTLLLSVRLALAAEVLAEQADHTAGQVFGGLGGVLLGGAAGGPVGALAGAALGAWAGAGAQGAAGLSETAYRVRGDDGRERLVRSPRLQFQPGERVSIRGRRLAPSEH</sequence>
<evidence type="ECO:0000256" key="1">
    <source>
        <dbReference type="SAM" id="SignalP"/>
    </source>
</evidence>
<feature type="chain" id="PRO_5046083059" description="Outer membrane lipoprotein SlyB" evidence="1">
    <location>
        <begin position="21"/>
        <end position="116"/>
    </location>
</feature>
<protein>
    <recommendedName>
        <fullName evidence="4">Outer membrane lipoprotein SlyB</fullName>
    </recommendedName>
</protein>
<keyword evidence="1" id="KW-0732">Signal</keyword>
<proteinExistence type="predicted"/>
<gene>
    <name evidence="2" type="ORF">AB5S05_05790</name>
</gene>
<name>A0ABV3YR86_9PSED</name>
<dbReference type="RefSeq" id="WP_369286541.1">
    <property type="nucleotide sequence ID" value="NZ_JBFTEG010000003.1"/>
</dbReference>
<keyword evidence="3" id="KW-1185">Reference proteome</keyword>
<feature type="signal peptide" evidence="1">
    <location>
        <begin position="1"/>
        <end position="20"/>
    </location>
</feature>
<dbReference type="EMBL" id="JBFTEG010000003">
    <property type="protein sequence ID" value="MEX6501569.1"/>
    <property type="molecule type" value="Genomic_DNA"/>
</dbReference>
<accession>A0ABV3YR86</accession>
<comment type="caution">
    <text evidence="2">The sequence shown here is derived from an EMBL/GenBank/DDBJ whole genome shotgun (WGS) entry which is preliminary data.</text>
</comment>